<sequence>MCIIVLLSDIEICFDNIEVEILRTRVIIYFSPHCMATETPLFSGGFCFAKKQLADNSFV</sequence>
<evidence type="ECO:0000313" key="1">
    <source>
        <dbReference type="EMBL" id="PIZ95962.1"/>
    </source>
</evidence>
<organism evidence="1 2">
    <name type="scientific">Candidatus Magasanikbacteria bacterium CG_4_10_14_0_2_um_filter_33_14</name>
    <dbReference type="NCBI Taxonomy" id="1974636"/>
    <lineage>
        <taxon>Bacteria</taxon>
        <taxon>Candidatus Magasanikiibacteriota</taxon>
    </lineage>
</organism>
<proteinExistence type="predicted"/>
<reference evidence="2" key="1">
    <citation type="submission" date="2017-09" db="EMBL/GenBank/DDBJ databases">
        <title>Depth-based differentiation of microbial function through sediment-hosted aquifers and enrichment of novel symbionts in the deep terrestrial subsurface.</title>
        <authorList>
            <person name="Probst A.J."/>
            <person name="Ladd B."/>
            <person name="Jarett J.K."/>
            <person name="Geller-Mcgrath D.E."/>
            <person name="Sieber C.M.K."/>
            <person name="Emerson J.B."/>
            <person name="Anantharaman K."/>
            <person name="Thomas B.C."/>
            <person name="Malmstrom R."/>
            <person name="Stieglmeier M."/>
            <person name="Klingl A."/>
            <person name="Woyke T."/>
            <person name="Ryan C.M."/>
            <person name="Banfield J.F."/>
        </authorList>
    </citation>
    <scope>NUCLEOTIDE SEQUENCE [LARGE SCALE GENOMIC DNA]</scope>
</reference>
<accession>A0A2M7VAP3</accession>
<protein>
    <submittedName>
        <fullName evidence="1">Uncharacterized protein</fullName>
    </submittedName>
</protein>
<comment type="caution">
    <text evidence="1">The sequence shown here is derived from an EMBL/GenBank/DDBJ whole genome shotgun (WGS) entry which is preliminary data.</text>
</comment>
<name>A0A2M7VAP3_9BACT</name>
<dbReference type="Proteomes" id="UP000231453">
    <property type="component" value="Unassembled WGS sequence"/>
</dbReference>
<evidence type="ECO:0000313" key="2">
    <source>
        <dbReference type="Proteomes" id="UP000231453"/>
    </source>
</evidence>
<dbReference type="EMBL" id="PFPL01000041">
    <property type="protein sequence ID" value="PIZ95962.1"/>
    <property type="molecule type" value="Genomic_DNA"/>
</dbReference>
<gene>
    <name evidence="1" type="ORF">COX80_02905</name>
</gene>
<dbReference type="AlphaFoldDB" id="A0A2M7VAP3"/>